<keyword evidence="3" id="KW-1185">Reference proteome</keyword>
<evidence type="ECO:0000256" key="1">
    <source>
        <dbReference type="SAM" id="MobiDB-lite"/>
    </source>
</evidence>
<evidence type="ECO:0000313" key="2">
    <source>
        <dbReference type="EMBL" id="GMF53730.1"/>
    </source>
</evidence>
<proteinExistence type="predicted"/>
<evidence type="ECO:0000313" key="3">
    <source>
        <dbReference type="Proteomes" id="UP001165121"/>
    </source>
</evidence>
<name>A0A9W6Y6I9_9STRA</name>
<dbReference type="AlphaFoldDB" id="A0A9W6Y6I9"/>
<organism evidence="2 3">
    <name type="scientific">Phytophthora fragariaefolia</name>
    <dbReference type="NCBI Taxonomy" id="1490495"/>
    <lineage>
        <taxon>Eukaryota</taxon>
        <taxon>Sar</taxon>
        <taxon>Stramenopiles</taxon>
        <taxon>Oomycota</taxon>
        <taxon>Peronosporomycetes</taxon>
        <taxon>Peronosporales</taxon>
        <taxon>Peronosporaceae</taxon>
        <taxon>Phytophthora</taxon>
    </lineage>
</organism>
<sequence>MPVLTSAIFSTSNSPSPSGASQISSGGRASSNSRRSDLSVTSCVSGDLGNGVPTSASTHARSGKSDIQNQRSPVEQSTGQSFRQP</sequence>
<protein>
    <submittedName>
        <fullName evidence="2">Unnamed protein product</fullName>
    </submittedName>
</protein>
<accession>A0A9W6Y6I9</accession>
<comment type="caution">
    <text evidence="2">The sequence shown here is derived from an EMBL/GenBank/DDBJ whole genome shotgun (WGS) entry which is preliminary data.</text>
</comment>
<dbReference type="Proteomes" id="UP001165121">
    <property type="component" value="Unassembled WGS sequence"/>
</dbReference>
<feature type="compositionally biased region" description="Low complexity" evidence="1">
    <location>
        <begin position="1"/>
        <end position="33"/>
    </location>
</feature>
<feature type="compositionally biased region" description="Polar residues" evidence="1">
    <location>
        <begin position="52"/>
        <end position="85"/>
    </location>
</feature>
<gene>
    <name evidence="2" type="ORF">Pfra01_002227100</name>
</gene>
<dbReference type="EMBL" id="BSXT01003338">
    <property type="protein sequence ID" value="GMF53730.1"/>
    <property type="molecule type" value="Genomic_DNA"/>
</dbReference>
<reference evidence="2" key="1">
    <citation type="submission" date="2023-04" db="EMBL/GenBank/DDBJ databases">
        <title>Phytophthora fragariaefolia NBRC 109709.</title>
        <authorList>
            <person name="Ichikawa N."/>
            <person name="Sato H."/>
            <person name="Tonouchi N."/>
        </authorList>
    </citation>
    <scope>NUCLEOTIDE SEQUENCE</scope>
    <source>
        <strain evidence="2">NBRC 109709</strain>
    </source>
</reference>
<feature type="region of interest" description="Disordered" evidence="1">
    <location>
        <begin position="1"/>
        <end position="85"/>
    </location>
</feature>